<evidence type="ECO:0000313" key="2">
    <source>
        <dbReference type="Proteomes" id="UP000287857"/>
    </source>
</evidence>
<dbReference type="RefSeq" id="WP_125983172.1">
    <property type="nucleotide sequence ID" value="NZ_NGJS01000002.1"/>
</dbReference>
<keyword evidence="2" id="KW-1185">Reference proteome</keyword>
<proteinExistence type="predicted"/>
<accession>A0A430A1G2</accession>
<dbReference type="AlphaFoldDB" id="A0A430A1G2"/>
<name>A0A430A1G2_9ENTE</name>
<sequence>MNQEELLAKVQELIDKGNIDAATEFVSSNKEALGSYFEKANDLLTNNEGVNDLLDQAKELLSSNENGSGLFETIKGFFNK</sequence>
<protein>
    <submittedName>
        <fullName evidence="1">Uncharacterized protein</fullName>
    </submittedName>
</protein>
<dbReference type="Proteomes" id="UP000287857">
    <property type="component" value="Unassembled WGS sequence"/>
</dbReference>
<evidence type="ECO:0000313" key="1">
    <source>
        <dbReference type="EMBL" id="RSU00220.1"/>
    </source>
</evidence>
<reference evidence="1 2" key="1">
    <citation type="submission" date="2017-05" db="EMBL/GenBank/DDBJ databases">
        <title>Vagococcus spp. assemblies.</title>
        <authorList>
            <person name="Gulvik C.A."/>
        </authorList>
    </citation>
    <scope>NUCLEOTIDE SEQUENCE [LARGE SCALE GENOMIC DNA]</scope>
    <source>
        <strain evidence="1 2">SS1995</strain>
    </source>
</reference>
<gene>
    <name evidence="1" type="ORF">CBF37_02680</name>
</gene>
<dbReference type="EMBL" id="NGJS01000002">
    <property type="protein sequence ID" value="RSU00220.1"/>
    <property type="molecule type" value="Genomic_DNA"/>
</dbReference>
<comment type="caution">
    <text evidence="1">The sequence shown here is derived from an EMBL/GenBank/DDBJ whole genome shotgun (WGS) entry which is preliminary data.</text>
</comment>
<dbReference type="OrthoDB" id="2305722at2"/>
<organism evidence="1 2">
    <name type="scientific">Vagococcus vulneris</name>
    <dbReference type="NCBI Taxonomy" id="1977869"/>
    <lineage>
        <taxon>Bacteria</taxon>
        <taxon>Bacillati</taxon>
        <taxon>Bacillota</taxon>
        <taxon>Bacilli</taxon>
        <taxon>Lactobacillales</taxon>
        <taxon>Enterococcaceae</taxon>
        <taxon>Vagococcus</taxon>
    </lineage>
</organism>